<keyword evidence="10" id="KW-0472">Membrane</keyword>
<feature type="domain" description="Histidine kinase" evidence="11">
    <location>
        <begin position="223"/>
        <end position="423"/>
    </location>
</feature>
<dbReference type="CDD" id="cd00082">
    <property type="entry name" value="HisKA"/>
    <property type="match status" value="1"/>
</dbReference>
<dbReference type="Gene3D" id="3.30.565.10">
    <property type="entry name" value="Histidine kinase-like ATPase, C-terminal domain"/>
    <property type="match status" value="1"/>
</dbReference>
<accession>A0A3M2LSL3</accession>
<dbReference type="InterPro" id="IPR003594">
    <property type="entry name" value="HATPase_dom"/>
</dbReference>
<dbReference type="Gene3D" id="1.10.287.130">
    <property type="match status" value="1"/>
</dbReference>
<dbReference type="Gene3D" id="6.10.340.10">
    <property type="match status" value="1"/>
</dbReference>
<evidence type="ECO:0000256" key="9">
    <source>
        <dbReference type="ARBA" id="ARBA00023012"/>
    </source>
</evidence>
<feature type="domain" description="HAMP" evidence="12">
    <location>
        <begin position="161"/>
        <end position="215"/>
    </location>
</feature>
<dbReference type="InterPro" id="IPR050428">
    <property type="entry name" value="TCS_sensor_his_kinase"/>
</dbReference>
<evidence type="ECO:0000256" key="8">
    <source>
        <dbReference type="ARBA" id="ARBA00022989"/>
    </source>
</evidence>
<dbReference type="EC" id="2.7.13.3" evidence="3"/>
<comment type="caution">
    <text evidence="13">The sequence shown here is derived from an EMBL/GenBank/DDBJ whole genome shotgun (WGS) entry which is preliminary data.</text>
</comment>
<sequence>MGGERRGRRPVFRSLPWKIGSLVAAAALAVAVADGLLVHRLSQDRMMTEGRSRAMTSLQQEVTTSERTGGALRDLITDPAEMPPEVAAIGRAGKEGVWYDTRVRNGPRMWAVTPLGGGGMGAVWVDMSANRRDLAALDRNLAGAGALTVAVAVPAGILVALRLRRRVRHAAATARRIADGDLDARIGASGRVHDEVTEMAAAVDTMAAALQERLRAEQSFTADVAHELRTPLMGLVTSAELLPEGEATGFVRDRVGVLRALVENLLEISRLDAGAEHADLAPVPVGEVVAESVRRTGLDARVAVDGAPVAETDPRRLDRIVANLVINAHRHGRPPVEVRVARDGGDVVVTVRDHGPGLPDDLLAELRADGPRRFRTGTPERGRGHGLGLTIAAGQARVIGARLRFANAPDGGAAVTVRFAASDEGTSDGVPG</sequence>
<evidence type="ECO:0000256" key="10">
    <source>
        <dbReference type="SAM" id="Phobius"/>
    </source>
</evidence>
<dbReference type="SMART" id="SM00388">
    <property type="entry name" value="HisKA"/>
    <property type="match status" value="1"/>
</dbReference>
<dbReference type="Pfam" id="PF00672">
    <property type="entry name" value="HAMP"/>
    <property type="match status" value="1"/>
</dbReference>
<dbReference type="SUPFAM" id="SSF47384">
    <property type="entry name" value="Homodimeric domain of signal transducing histidine kinase"/>
    <property type="match status" value="1"/>
</dbReference>
<evidence type="ECO:0000256" key="7">
    <source>
        <dbReference type="ARBA" id="ARBA00022777"/>
    </source>
</evidence>
<dbReference type="PANTHER" id="PTHR45436">
    <property type="entry name" value="SENSOR HISTIDINE KINASE YKOH"/>
    <property type="match status" value="1"/>
</dbReference>
<dbReference type="SMART" id="SM00387">
    <property type="entry name" value="HATPase_c"/>
    <property type="match status" value="1"/>
</dbReference>
<evidence type="ECO:0000256" key="2">
    <source>
        <dbReference type="ARBA" id="ARBA00004236"/>
    </source>
</evidence>
<comment type="subcellular location">
    <subcellularLocation>
        <location evidence="2">Cell membrane</location>
    </subcellularLocation>
</comment>
<dbReference type="OrthoDB" id="9786919at2"/>
<feature type="transmembrane region" description="Helical" evidence="10">
    <location>
        <begin position="19"/>
        <end position="38"/>
    </location>
</feature>
<dbReference type="InterPro" id="IPR003661">
    <property type="entry name" value="HisK_dim/P_dom"/>
</dbReference>
<name>A0A3M2LSL3_9ACTN</name>
<evidence type="ECO:0000313" key="13">
    <source>
        <dbReference type="EMBL" id="RMI39075.1"/>
    </source>
</evidence>
<keyword evidence="5" id="KW-0808">Transferase</keyword>
<evidence type="ECO:0000256" key="5">
    <source>
        <dbReference type="ARBA" id="ARBA00022679"/>
    </source>
</evidence>
<dbReference type="Pfam" id="PF00512">
    <property type="entry name" value="HisKA"/>
    <property type="match status" value="1"/>
</dbReference>
<dbReference type="GO" id="GO:0000155">
    <property type="term" value="F:phosphorelay sensor kinase activity"/>
    <property type="evidence" value="ECO:0007669"/>
    <property type="project" value="InterPro"/>
</dbReference>
<evidence type="ECO:0000259" key="12">
    <source>
        <dbReference type="PROSITE" id="PS50885"/>
    </source>
</evidence>
<dbReference type="Proteomes" id="UP000282674">
    <property type="component" value="Unassembled WGS sequence"/>
</dbReference>
<evidence type="ECO:0000256" key="6">
    <source>
        <dbReference type="ARBA" id="ARBA00022692"/>
    </source>
</evidence>
<dbReference type="SUPFAM" id="SSF55874">
    <property type="entry name" value="ATPase domain of HSP90 chaperone/DNA topoisomerase II/histidine kinase"/>
    <property type="match status" value="1"/>
</dbReference>
<evidence type="ECO:0000256" key="3">
    <source>
        <dbReference type="ARBA" id="ARBA00012438"/>
    </source>
</evidence>
<gene>
    <name evidence="13" type="ORF">EBO15_30915</name>
</gene>
<evidence type="ECO:0000313" key="14">
    <source>
        <dbReference type="Proteomes" id="UP000282674"/>
    </source>
</evidence>
<dbReference type="InterPro" id="IPR036097">
    <property type="entry name" value="HisK_dim/P_sf"/>
</dbReference>
<keyword evidence="8 10" id="KW-1133">Transmembrane helix</keyword>
<comment type="catalytic activity">
    <reaction evidence="1">
        <text>ATP + protein L-histidine = ADP + protein N-phospho-L-histidine.</text>
        <dbReference type="EC" id="2.7.13.3"/>
    </reaction>
</comment>
<dbReference type="AlphaFoldDB" id="A0A3M2LSL3"/>
<organism evidence="13 14">
    <name type="scientific">Actinomadura harenae</name>
    <dbReference type="NCBI Taxonomy" id="2483351"/>
    <lineage>
        <taxon>Bacteria</taxon>
        <taxon>Bacillati</taxon>
        <taxon>Actinomycetota</taxon>
        <taxon>Actinomycetes</taxon>
        <taxon>Streptosporangiales</taxon>
        <taxon>Thermomonosporaceae</taxon>
        <taxon>Actinomadura</taxon>
    </lineage>
</organism>
<dbReference type="InterPro" id="IPR003660">
    <property type="entry name" value="HAMP_dom"/>
</dbReference>
<evidence type="ECO:0000256" key="4">
    <source>
        <dbReference type="ARBA" id="ARBA00022553"/>
    </source>
</evidence>
<keyword evidence="9" id="KW-0902">Two-component regulatory system</keyword>
<dbReference type="PROSITE" id="PS50885">
    <property type="entry name" value="HAMP"/>
    <property type="match status" value="1"/>
</dbReference>
<dbReference type="Pfam" id="PF02518">
    <property type="entry name" value="HATPase_c"/>
    <property type="match status" value="1"/>
</dbReference>
<keyword evidence="6 10" id="KW-0812">Transmembrane</keyword>
<dbReference type="SUPFAM" id="SSF158472">
    <property type="entry name" value="HAMP domain-like"/>
    <property type="match status" value="1"/>
</dbReference>
<dbReference type="PROSITE" id="PS50109">
    <property type="entry name" value="HIS_KIN"/>
    <property type="match status" value="1"/>
</dbReference>
<feature type="transmembrane region" description="Helical" evidence="10">
    <location>
        <begin position="141"/>
        <end position="161"/>
    </location>
</feature>
<dbReference type="EMBL" id="RFFG01000074">
    <property type="protein sequence ID" value="RMI39075.1"/>
    <property type="molecule type" value="Genomic_DNA"/>
</dbReference>
<dbReference type="InterPro" id="IPR036890">
    <property type="entry name" value="HATPase_C_sf"/>
</dbReference>
<protein>
    <recommendedName>
        <fullName evidence="3">histidine kinase</fullName>
        <ecNumber evidence="3">2.7.13.3</ecNumber>
    </recommendedName>
</protein>
<keyword evidence="14" id="KW-1185">Reference proteome</keyword>
<reference evidence="13 14" key="1">
    <citation type="submission" date="2018-10" db="EMBL/GenBank/DDBJ databases">
        <title>Isolation from soil.</title>
        <authorList>
            <person name="Hu J."/>
        </authorList>
    </citation>
    <scope>NUCLEOTIDE SEQUENCE [LARGE SCALE GENOMIC DNA]</scope>
    <source>
        <strain evidence="13 14">NEAU-Ht49</strain>
    </source>
</reference>
<evidence type="ECO:0000256" key="1">
    <source>
        <dbReference type="ARBA" id="ARBA00000085"/>
    </source>
</evidence>
<evidence type="ECO:0000259" key="11">
    <source>
        <dbReference type="PROSITE" id="PS50109"/>
    </source>
</evidence>
<proteinExistence type="predicted"/>
<dbReference type="InterPro" id="IPR005467">
    <property type="entry name" value="His_kinase_dom"/>
</dbReference>
<dbReference type="PANTHER" id="PTHR45436:SF5">
    <property type="entry name" value="SENSOR HISTIDINE KINASE TRCS"/>
    <property type="match status" value="1"/>
</dbReference>
<keyword evidence="4" id="KW-0597">Phosphoprotein</keyword>
<dbReference type="SMART" id="SM00304">
    <property type="entry name" value="HAMP"/>
    <property type="match status" value="1"/>
</dbReference>
<feature type="transmembrane region" description="Helical" evidence="10">
    <location>
        <begin position="109"/>
        <end position="129"/>
    </location>
</feature>
<keyword evidence="7 13" id="KW-0418">Kinase</keyword>
<dbReference type="GO" id="GO:0005886">
    <property type="term" value="C:plasma membrane"/>
    <property type="evidence" value="ECO:0007669"/>
    <property type="project" value="UniProtKB-SubCell"/>
</dbReference>